<accession>A0A9X1W8G1</accession>
<dbReference type="Pfam" id="PF12833">
    <property type="entry name" value="HTH_18"/>
    <property type="match status" value="1"/>
</dbReference>
<keyword evidence="2" id="KW-0238">DNA-binding</keyword>
<keyword evidence="7" id="KW-1185">Reference proteome</keyword>
<reference evidence="6" key="1">
    <citation type="submission" date="2021-11" db="EMBL/GenBank/DDBJ databases">
        <title>Vibrio ZSDE26 sp. nov. and Vibrio ZSDZ34 sp. nov., isolated from coastal seawater in Qingdao.</title>
        <authorList>
            <person name="Zhang P."/>
        </authorList>
    </citation>
    <scope>NUCLEOTIDE SEQUENCE</scope>
    <source>
        <strain evidence="6">ZSDZ34</strain>
    </source>
</reference>
<feature type="domain" description="HTH araC/xylS-type" evidence="5">
    <location>
        <begin position="1035"/>
        <end position="1133"/>
    </location>
</feature>
<evidence type="ECO:0000259" key="5">
    <source>
        <dbReference type="PROSITE" id="PS01124"/>
    </source>
</evidence>
<dbReference type="GO" id="GO:0043565">
    <property type="term" value="F:sequence-specific DNA binding"/>
    <property type="evidence" value="ECO:0007669"/>
    <property type="project" value="InterPro"/>
</dbReference>
<dbReference type="Proteomes" id="UP001139488">
    <property type="component" value="Unassembled WGS sequence"/>
</dbReference>
<dbReference type="Gene3D" id="1.10.10.60">
    <property type="entry name" value="Homeodomain-like"/>
    <property type="match status" value="2"/>
</dbReference>
<proteinExistence type="predicted"/>
<protein>
    <submittedName>
        <fullName evidence="6">Helix-turn-helix domain-containing protein</fullName>
    </submittedName>
</protein>
<sequence>MNRHVYSKIFAYLALVFLSIPTPSFSNELPPIFYPMQIQSQGRYLAAQKLFMGDEGGVWSLDVYGKLRFYDGENFVDIQGSAFYRQQLTYGLGSFWSYNKNKVFKHRPAQSAEVVFETEIANNITHLGYSSGWLWATDDEHIHLYSLEEKKTQQVELYKFSRFKSGGPITINDAVKVADSWYLATTSGLFIINNGELTLFDKVAPQGIETLHYSKQKRALVLGLLRGAIIYELDNDQSQHFSLNSSHVLTIAESESWIWLGTEHGLYRYHKEFRDLKQVDVDPNDEYGLTNEKIYSIATDSLGGVWLATSGGVRYYSEYSALFERWSLIESKDNYRSHAVNKIMANESGGYWLITSNALYSVNDNGVSTLVFFGQVSGLQQVGKQLWLASDRGLIVIDIGKYKVTAIKDQFPSIPDIVDHIAMSDDGELWLTSGLRLMSLELNTGKVSDYGEDWLLDKYLPAKVTSLTPSANNQLFIGTDHGLYHLNNSTIRYLKETKVYGSQINAIKVSDESIWLASSYGVAMLDIPKMKLDALPLKENNIRPFCLTQGNNHIWLTTSIGISVYNTQGSLVKHFGAPFGLINNEFLYGACAFNQRANSLILGSKYGLVESDSEALLRSDNPPESIVLTQVSVDGLPVAIGSTELSLSAFNYGSQLGFRFGVWPQFQGQSIEFRLNSQSNWIELQGTELNLDRLMPGDYFLQVRLSKAKIKTQLIELPFSVRNPWYFSSAFFLLTFFTIVLAMVAFIQWRSRRITALNRQLKLKVSLKTEQLQHQSRVLLTNNLQLRKLFNVRQSIVHDMVLQAIDHSQDFEKSATTPSTTVLPMALQNLNQNLSQLQRIVESQSSVPTFYRAEEVLKSTAEAWHAEYEVHGIRIELQLLASSDKIVLETFNLDIIFNTLLANALKRNVRGQSLVIRIEEHCGKLSIIFEDKGLPFPSINTNVQNQFHEKREKSLDFTPANLANHIRMSGGELHEVERREVNRVHMHWPLYHETATQVNFTKVTTGRDKALEASSIPLESEAHQNLKTKQEQWLRTVRGLVEEHYSDPDFTMSSVAKRLYMSERSLQRRFKAVFQKTFTDYITEFRLEKACEMLLLGDKIADVAFSCGFNDPSYFSQKFKLHFGVSPSKFAILESDLTEQQHG</sequence>
<dbReference type="PROSITE" id="PS01124">
    <property type="entry name" value="HTH_ARAC_FAMILY_2"/>
    <property type="match status" value="1"/>
</dbReference>
<keyword evidence="4" id="KW-0472">Membrane</keyword>
<evidence type="ECO:0000313" key="7">
    <source>
        <dbReference type="Proteomes" id="UP001139488"/>
    </source>
</evidence>
<keyword evidence="3" id="KW-0804">Transcription</keyword>
<dbReference type="SUPFAM" id="SSF50952">
    <property type="entry name" value="Soluble quinoprotein glucose dehydrogenase"/>
    <property type="match status" value="1"/>
</dbReference>
<dbReference type="PROSITE" id="PS00041">
    <property type="entry name" value="HTH_ARAC_FAMILY_1"/>
    <property type="match status" value="1"/>
</dbReference>
<dbReference type="EMBL" id="JAJNNZ010000002">
    <property type="protein sequence ID" value="MCJ2375691.1"/>
    <property type="molecule type" value="Genomic_DNA"/>
</dbReference>
<organism evidence="6 7">
    <name type="scientific">Vibrio gelatinilyticus</name>
    <dbReference type="NCBI Taxonomy" id="2893468"/>
    <lineage>
        <taxon>Bacteria</taxon>
        <taxon>Pseudomonadati</taxon>
        <taxon>Pseudomonadota</taxon>
        <taxon>Gammaproteobacteria</taxon>
        <taxon>Vibrionales</taxon>
        <taxon>Vibrionaceae</taxon>
        <taxon>Vibrio</taxon>
    </lineage>
</organism>
<keyword evidence="4" id="KW-1133">Transmembrane helix</keyword>
<name>A0A9X1W8G1_9VIBR</name>
<comment type="caution">
    <text evidence="6">The sequence shown here is derived from an EMBL/GenBank/DDBJ whole genome shotgun (WGS) entry which is preliminary data.</text>
</comment>
<dbReference type="AlphaFoldDB" id="A0A9X1W8G1"/>
<dbReference type="Gene3D" id="2.130.10.10">
    <property type="entry name" value="YVTN repeat-like/Quinoprotein amine dehydrogenase"/>
    <property type="match status" value="2"/>
</dbReference>
<dbReference type="InterPro" id="IPR018062">
    <property type="entry name" value="HTH_AraC-typ_CS"/>
</dbReference>
<dbReference type="SUPFAM" id="SSF63829">
    <property type="entry name" value="Calcium-dependent phosphotriesterase"/>
    <property type="match status" value="1"/>
</dbReference>
<keyword evidence="1" id="KW-0805">Transcription regulation</keyword>
<dbReference type="GO" id="GO:0003700">
    <property type="term" value="F:DNA-binding transcription factor activity"/>
    <property type="evidence" value="ECO:0007669"/>
    <property type="project" value="InterPro"/>
</dbReference>
<evidence type="ECO:0000256" key="3">
    <source>
        <dbReference type="ARBA" id="ARBA00023163"/>
    </source>
</evidence>
<dbReference type="PANTHER" id="PTHR43280">
    <property type="entry name" value="ARAC-FAMILY TRANSCRIPTIONAL REGULATOR"/>
    <property type="match status" value="1"/>
</dbReference>
<evidence type="ECO:0000256" key="4">
    <source>
        <dbReference type="SAM" id="Phobius"/>
    </source>
</evidence>
<dbReference type="InterPro" id="IPR036890">
    <property type="entry name" value="HATPase_C_sf"/>
</dbReference>
<dbReference type="RefSeq" id="WP_244354977.1">
    <property type="nucleotide sequence ID" value="NZ_JAJNNZ010000002.1"/>
</dbReference>
<dbReference type="PANTHER" id="PTHR43280:SF28">
    <property type="entry name" value="HTH-TYPE TRANSCRIPTIONAL ACTIVATOR RHAS"/>
    <property type="match status" value="1"/>
</dbReference>
<evidence type="ECO:0000256" key="2">
    <source>
        <dbReference type="ARBA" id="ARBA00023125"/>
    </source>
</evidence>
<evidence type="ECO:0000313" key="6">
    <source>
        <dbReference type="EMBL" id="MCJ2375691.1"/>
    </source>
</evidence>
<dbReference type="InterPro" id="IPR018060">
    <property type="entry name" value="HTH_AraC"/>
</dbReference>
<dbReference type="InterPro" id="IPR011041">
    <property type="entry name" value="Quinoprot_gluc/sorb_DH_b-prop"/>
</dbReference>
<dbReference type="SMART" id="SM00342">
    <property type="entry name" value="HTH_ARAC"/>
    <property type="match status" value="1"/>
</dbReference>
<dbReference type="SUPFAM" id="SSF46689">
    <property type="entry name" value="Homeodomain-like"/>
    <property type="match status" value="2"/>
</dbReference>
<dbReference type="Gene3D" id="3.30.565.10">
    <property type="entry name" value="Histidine kinase-like ATPase, C-terminal domain"/>
    <property type="match status" value="1"/>
</dbReference>
<gene>
    <name evidence="6" type="ORF">LNL84_02485</name>
</gene>
<dbReference type="PRINTS" id="PR00032">
    <property type="entry name" value="HTHARAC"/>
</dbReference>
<keyword evidence="4" id="KW-0812">Transmembrane</keyword>
<dbReference type="InterPro" id="IPR009057">
    <property type="entry name" value="Homeodomain-like_sf"/>
</dbReference>
<dbReference type="InterPro" id="IPR015943">
    <property type="entry name" value="WD40/YVTN_repeat-like_dom_sf"/>
</dbReference>
<feature type="transmembrane region" description="Helical" evidence="4">
    <location>
        <begin position="725"/>
        <end position="749"/>
    </location>
</feature>
<evidence type="ECO:0000256" key="1">
    <source>
        <dbReference type="ARBA" id="ARBA00023015"/>
    </source>
</evidence>
<dbReference type="InterPro" id="IPR020449">
    <property type="entry name" value="Tscrpt_reg_AraC-type_HTH"/>
</dbReference>